<sequence>MWAVFASWCYPENDDFKSAISDEGPPKDHPACITLLKFMQAMLQTNFPDIAPIKQSQEQEVGLNTYLTKAKFASSSESNLKNIADFGIYRDRLE</sequence>
<protein>
    <submittedName>
        <fullName evidence="1">Uncharacterized protein</fullName>
    </submittedName>
</protein>
<name>A0A1V5SG94_9BACT</name>
<dbReference type="AlphaFoldDB" id="A0A1V5SG94"/>
<comment type="caution">
    <text evidence="1">The sequence shown here is derived from an EMBL/GenBank/DDBJ whole genome shotgun (WGS) entry which is preliminary data.</text>
</comment>
<accession>A0A1V5SG94</accession>
<reference evidence="1" key="1">
    <citation type="submission" date="2017-02" db="EMBL/GenBank/DDBJ databases">
        <title>Delving into the versatile metabolic prowess of the omnipresent phylum Bacteroidetes.</title>
        <authorList>
            <person name="Nobu M.K."/>
            <person name="Mei R."/>
            <person name="Narihiro T."/>
            <person name="Kuroda K."/>
            <person name="Liu W.-T."/>
        </authorList>
    </citation>
    <scope>NUCLEOTIDE SEQUENCE</scope>
    <source>
        <strain evidence="1">ADurb.Bin280</strain>
    </source>
</reference>
<proteinExistence type="predicted"/>
<dbReference type="Proteomes" id="UP000485367">
    <property type="component" value="Unassembled WGS sequence"/>
</dbReference>
<dbReference type="EMBL" id="MWBO01000006">
    <property type="protein sequence ID" value="OQA53314.1"/>
    <property type="molecule type" value="Genomic_DNA"/>
</dbReference>
<organism evidence="1">
    <name type="scientific">candidate division WS2 bacterium ADurb.Bin280</name>
    <dbReference type="NCBI Taxonomy" id="1852829"/>
    <lineage>
        <taxon>Bacteria</taxon>
        <taxon>candidate division WS2</taxon>
    </lineage>
</organism>
<evidence type="ECO:0000313" key="1">
    <source>
        <dbReference type="EMBL" id="OQA53314.1"/>
    </source>
</evidence>
<gene>
    <name evidence="1" type="ORF">BWY43_00085</name>
</gene>